<keyword evidence="2" id="KW-0560">Oxidoreductase</keyword>
<evidence type="ECO:0000313" key="3">
    <source>
        <dbReference type="Proteomes" id="UP000070501"/>
    </source>
</evidence>
<dbReference type="OrthoDB" id="10249419at2759"/>
<dbReference type="InterPro" id="IPR037523">
    <property type="entry name" value="VOC_core"/>
</dbReference>
<dbReference type="Gene3D" id="3.10.180.10">
    <property type="entry name" value="2,3-Dihydroxybiphenyl 1,2-Dioxygenase, domain 1"/>
    <property type="match status" value="1"/>
</dbReference>
<evidence type="ECO:0000259" key="1">
    <source>
        <dbReference type="PROSITE" id="PS51819"/>
    </source>
</evidence>
<dbReference type="GO" id="GO:0051213">
    <property type="term" value="F:dioxygenase activity"/>
    <property type="evidence" value="ECO:0007669"/>
    <property type="project" value="UniProtKB-KW"/>
</dbReference>
<dbReference type="PANTHER" id="PTHR35006">
    <property type="entry name" value="GLYOXALASE FAMILY PROTEIN (AFU_ORTHOLOGUE AFUA_5G14830)"/>
    <property type="match status" value="1"/>
</dbReference>
<dbReference type="STRING" id="196109.A0A136J888"/>
<dbReference type="PANTHER" id="PTHR35006:SF2">
    <property type="entry name" value="GLYOXALASE FAMILY PROTEIN (AFU_ORTHOLOGUE AFUA_5G14830)"/>
    <property type="match status" value="1"/>
</dbReference>
<evidence type="ECO:0000313" key="2">
    <source>
        <dbReference type="EMBL" id="KXJ93375.1"/>
    </source>
</evidence>
<reference evidence="3" key="1">
    <citation type="submission" date="2016-02" db="EMBL/GenBank/DDBJ databases">
        <title>Draft genome sequence of Microdochium bolleyi, a fungal endophyte of beachgrass.</title>
        <authorList>
            <consortium name="DOE Joint Genome Institute"/>
            <person name="David A.S."/>
            <person name="May G."/>
            <person name="Haridas S."/>
            <person name="Lim J."/>
            <person name="Wang M."/>
            <person name="Labutti K."/>
            <person name="Lipzen A."/>
            <person name="Barry K."/>
            <person name="Grigoriev I.V."/>
        </authorList>
    </citation>
    <scope>NUCLEOTIDE SEQUENCE [LARGE SCALE GENOMIC DNA]</scope>
    <source>
        <strain evidence="3">J235TASD1</strain>
    </source>
</reference>
<protein>
    <submittedName>
        <fullName evidence="2">Glyoxalase/Bleomycin resistance protein/Dihydroxybiphenyl dioxygenase</fullName>
    </submittedName>
</protein>
<dbReference type="PROSITE" id="PS51819">
    <property type="entry name" value="VOC"/>
    <property type="match status" value="1"/>
</dbReference>
<dbReference type="SUPFAM" id="SSF54593">
    <property type="entry name" value="Glyoxalase/Bleomycin resistance protein/Dihydroxybiphenyl dioxygenase"/>
    <property type="match status" value="1"/>
</dbReference>
<dbReference type="EMBL" id="KQ964248">
    <property type="protein sequence ID" value="KXJ93375.1"/>
    <property type="molecule type" value="Genomic_DNA"/>
</dbReference>
<keyword evidence="3" id="KW-1185">Reference proteome</keyword>
<feature type="domain" description="VOC" evidence="1">
    <location>
        <begin position="2"/>
        <end position="126"/>
    </location>
</feature>
<organism evidence="2 3">
    <name type="scientific">Microdochium bolleyi</name>
    <dbReference type="NCBI Taxonomy" id="196109"/>
    <lineage>
        <taxon>Eukaryota</taxon>
        <taxon>Fungi</taxon>
        <taxon>Dikarya</taxon>
        <taxon>Ascomycota</taxon>
        <taxon>Pezizomycotina</taxon>
        <taxon>Sordariomycetes</taxon>
        <taxon>Xylariomycetidae</taxon>
        <taxon>Xylariales</taxon>
        <taxon>Microdochiaceae</taxon>
        <taxon>Microdochium</taxon>
    </lineage>
</organism>
<dbReference type="InterPro" id="IPR029068">
    <property type="entry name" value="Glyas_Bleomycin-R_OHBP_Dase"/>
</dbReference>
<keyword evidence="2" id="KW-0223">Dioxygenase</keyword>
<dbReference type="AlphaFoldDB" id="A0A136J888"/>
<dbReference type="Proteomes" id="UP000070501">
    <property type="component" value="Unassembled WGS sequence"/>
</dbReference>
<gene>
    <name evidence="2" type="ORF">Micbo1qcDRAFT_161387</name>
</gene>
<proteinExistence type="predicted"/>
<name>A0A136J888_9PEZI</name>
<sequence length="143" mass="15090">MTIDHCGVYVPSAKANQVNAWYAEALKPLGYGRHHSEPIPAGEVVGYGESIQAMDFWTIAIDDEPNVKLHIAFRAKDRAAVDAFHAAAIKAGGTDNGAPGMRPYAPDYYAAFVHDPIGNNIEVVCRGAAAPAPSADGSAGVRQ</sequence>
<accession>A0A136J888</accession>
<dbReference type="InParanoid" id="A0A136J888"/>